<gene>
    <name evidence="3" type="ORF">g.34460</name>
    <name evidence="4" type="ORF">g.34466</name>
</gene>
<dbReference type="EMBL" id="GEDC01027741">
    <property type="protein sequence ID" value="JAS09557.1"/>
    <property type="molecule type" value="Transcribed_RNA"/>
</dbReference>
<name>A0A1B6D418_9HEMI</name>
<comment type="similarity">
    <text evidence="1">Belongs to the GSTCD family.</text>
</comment>
<dbReference type="AlphaFoldDB" id="A0A1B6D418"/>
<protein>
    <recommendedName>
        <fullName evidence="2">Methyltransferase domain-containing protein</fullName>
    </recommendedName>
</protein>
<evidence type="ECO:0000256" key="1">
    <source>
        <dbReference type="ARBA" id="ARBA00008797"/>
    </source>
</evidence>
<dbReference type="PANTHER" id="PTHR13369:SF0">
    <property type="entry name" value="GLUTATHIONE S-TRANSFERASE C-TERMINAL DOMAIN-CONTAINING PROTEIN"/>
    <property type="match status" value="1"/>
</dbReference>
<dbReference type="InterPro" id="IPR036282">
    <property type="entry name" value="Glutathione-S-Trfase_C_sf"/>
</dbReference>
<dbReference type="EMBL" id="GEDC01016973">
    <property type="protein sequence ID" value="JAS20325.1"/>
    <property type="molecule type" value="Transcribed_RNA"/>
</dbReference>
<dbReference type="FunFam" id="3.40.50.150:FF:000725">
    <property type="entry name" value="Glutathione S-transferase, C-terminal domain-containing"/>
    <property type="match status" value="1"/>
</dbReference>
<evidence type="ECO:0000313" key="4">
    <source>
        <dbReference type="EMBL" id="JAS20325.1"/>
    </source>
</evidence>
<dbReference type="PANTHER" id="PTHR13369">
    <property type="match status" value="1"/>
</dbReference>
<dbReference type="Gene3D" id="3.40.50.150">
    <property type="entry name" value="Vaccinia Virus protein VP39"/>
    <property type="match status" value="1"/>
</dbReference>
<dbReference type="InterPro" id="IPR025714">
    <property type="entry name" value="Methyltranfer_dom"/>
</dbReference>
<evidence type="ECO:0000313" key="3">
    <source>
        <dbReference type="EMBL" id="JAS09557.1"/>
    </source>
</evidence>
<proteinExistence type="inferred from homology"/>
<dbReference type="GO" id="GO:0005737">
    <property type="term" value="C:cytoplasm"/>
    <property type="evidence" value="ECO:0007669"/>
    <property type="project" value="TreeGrafter"/>
</dbReference>
<dbReference type="InterPro" id="IPR029063">
    <property type="entry name" value="SAM-dependent_MTases_sf"/>
</dbReference>
<dbReference type="CDD" id="cd02440">
    <property type="entry name" value="AdoMet_MTases"/>
    <property type="match status" value="1"/>
</dbReference>
<sequence>MSHLYLEVFSLCGNVVQVPVNTAICLFNLMYLETPKNINLNFILTKRQENFLNVDTSCLQYKLLSEEELESFILNCCFPIFVPSDKSCCIAGLCAVLRQVIKHSEKKWKHLLGFREACLFACAEVSLWTKYCEVDVVVTAQELLSDQSSCIRIPRIPENIVRFEEHLGQPVRVHNIGKIIEKNQENSIEHRFAEGWKLSLADLIIFPCLRIFIQFMGSDELSQYIPLTIQWYKRMCDQQNILNSLNIIYDLKNKLSSPLNVTYIIPTVPKQSLYKSDPKRYRPRSKIFTRQEDVESVLSIVEGLDTSINYDSKPFGFEVTFNWNNTPEDIKPDVPKSRLDRKCQQLENLCKAVIKIAKIGDIIVDFCCGSGHLGILLAYYLPHCQIVLLDNKEESLARGIKKVKQLGLNNVSLIQCNLNYFKGHFQIGVSLHACGTASDLVLHCCLLQNAAFVVCPCCYGSLQNNHILSYPRSQTLKESLLDTHSYLVLGHCADQTHKNIYSKSEQGEKCMAIVDIDRCLKAKEEGYKISLAKLIPSTCSPKNNLLVGIPGF</sequence>
<dbReference type="SUPFAM" id="SSF53335">
    <property type="entry name" value="S-adenosyl-L-methionine-dependent methyltransferases"/>
    <property type="match status" value="1"/>
</dbReference>
<accession>A0A1B6D418</accession>
<evidence type="ECO:0000259" key="2">
    <source>
        <dbReference type="Pfam" id="PF13679"/>
    </source>
</evidence>
<reference evidence="4" key="1">
    <citation type="submission" date="2015-12" db="EMBL/GenBank/DDBJ databases">
        <title>De novo transcriptome assembly of four potential Pierce s Disease insect vectors from Arizona vineyards.</title>
        <authorList>
            <person name="Tassone E.E."/>
        </authorList>
    </citation>
    <scope>NUCLEOTIDE SEQUENCE</scope>
</reference>
<feature type="domain" description="Methyltransferase" evidence="2">
    <location>
        <begin position="341"/>
        <end position="464"/>
    </location>
</feature>
<dbReference type="Pfam" id="PF13679">
    <property type="entry name" value="Methyltransf_32"/>
    <property type="match status" value="1"/>
</dbReference>
<organism evidence="4">
    <name type="scientific">Clastoptera arizonana</name>
    <name type="common">Arizona spittle bug</name>
    <dbReference type="NCBI Taxonomy" id="38151"/>
    <lineage>
        <taxon>Eukaryota</taxon>
        <taxon>Metazoa</taxon>
        <taxon>Ecdysozoa</taxon>
        <taxon>Arthropoda</taxon>
        <taxon>Hexapoda</taxon>
        <taxon>Insecta</taxon>
        <taxon>Pterygota</taxon>
        <taxon>Neoptera</taxon>
        <taxon>Paraneoptera</taxon>
        <taxon>Hemiptera</taxon>
        <taxon>Auchenorrhyncha</taxon>
        <taxon>Cercopoidea</taxon>
        <taxon>Clastopteridae</taxon>
        <taxon>Clastoptera</taxon>
    </lineage>
</organism>
<dbReference type="SUPFAM" id="SSF47616">
    <property type="entry name" value="GST C-terminal domain-like"/>
    <property type="match status" value="1"/>
</dbReference>